<dbReference type="Pfam" id="PF12032">
    <property type="entry name" value="CLIP"/>
    <property type="match status" value="1"/>
</dbReference>
<evidence type="ECO:0000256" key="8">
    <source>
        <dbReference type="ARBA" id="ARBA00022859"/>
    </source>
</evidence>
<keyword evidence="6 12" id="KW-0378">Hydrolase</keyword>
<evidence type="ECO:0000256" key="10">
    <source>
        <dbReference type="ARBA" id="ARBA00023180"/>
    </source>
</evidence>
<evidence type="ECO:0000313" key="16">
    <source>
        <dbReference type="Proteomes" id="UP000075880"/>
    </source>
</evidence>
<evidence type="ECO:0000313" key="15">
    <source>
        <dbReference type="EnsemblMetazoa" id="ENSAATROPP010977"/>
    </source>
</evidence>
<evidence type="ECO:0000256" key="4">
    <source>
        <dbReference type="ARBA" id="ARBA00022670"/>
    </source>
</evidence>
<dbReference type="GO" id="GO:0045087">
    <property type="term" value="P:innate immune response"/>
    <property type="evidence" value="ECO:0007669"/>
    <property type="project" value="UniProtKB-KW"/>
</dbReference>
<dbReference type="Gene3D" id="3.30.1640.30">
    <property type="match status" value="1"/>
</dbReference>
<dbReference type="InterPro" id="IPR038565">
    <property type="entry name" value="CLIP_sf"/>
</dbReference>
<keyword evidence="9" id="KW-1015">Disulfide bond</keyword>
<comment type="similarity">
    <text evidence="11 13">Belongs to the peptidase S1 family. CLIP subfamily.</text>
</comment>
<dbReference type="SMART" id="SM00020">
    <property type="entry name" value="Tryp_SPc"/>
    <property type="match status" value="1"/>
</dbReference>
<dbReference type="InterPro" id="IPR043504">
    <property type="entry name" value="Peptidase_S1_PA_chymotrypsin"/>
</dbReference>
<keyword evidence="7 12" id="KW-0720">Serine protease</keyword>
<feature type="signal peptide" evidence="13">
    <location>
        <begin position="1"/>
        <end position="24"/>
    </location>
</feature>
<dbReference type="GO" id="GO:0005576">
    <property type="term" value="C:extracellular region"/>
    <property type="evidence" value="ECO:0007669"/>
    <property type="project" value="UniProtKB-SubCell"/>
</dbReference>
<organism evidence="15 16">
    <name type="scientific">Anopheles atroparvus</name>
    <name type="common">European mosquito</name>
    <dbReference type="NCBI Taxonomy" id="41427"/>
    <lineage>
        <taxon>Eukaryota</taxon>
        <taxon>Metazoa</taxon>
        <taxon>Ecdysozoa</taxon>
        <taxon>Arthropoda</taxon>
        <taxon>Hexapoda</taxon>
        <taxon>Insecta</taxon>
        <taxon>Pterygota</taxon>
        <taxon>Neoptera</taxon>
        <taxon>Endopterygota</taxon>
        <taxon>Diptera</taxon>
        <taxon>Nematocera</taxon>
        <taxon>Culicoidea</taxon>
        <taxon>Culicidae</taxon>
        <taxon>Anophelinae</taxon>
        <taxon>Anopheles</taxon>
    </lineage>
</organism>
<dbReference type="PANTHER" id="PTHR24256">
    <property type="entry name" value="TRYPTASE-RELATED"/>
    <property type="match status" value="1"/>
</dbReference>
<keyword evidence="16" id="KW-1185">Reference proteome</keyword>
<keyword evidence="2 13" id="KW-0964">Secreted</keyword>
<accession>A0AAG5DID2</accession>
<dbReference type="Pfam" id="PF00089">
    <property type="entry name" value="Trypsin"/>
    <property type="match status" value="1"/>
</dbReference>
<dbReference type="Gene3D" id="2.40.10.10">
    <property type="entry name" value="Trypsin-like serine proteases"/>
    <property type="match status" value="2"/>
</dbReference>
<dbReference type="EC" id="3.4.21.-" evidence="12"/>
<dbReference type="InterPro" id="IPR033116">
    <property type="entry name" value="TRYPSIN_SER"/>
</dbReference>
<proteinExistence type="inferred from homology"/>
<dbReference type="PROSITE" id="PS00135">
    <property type="entry name" value="TRYPSIN_SER"/>
    <property type="match status" value="1"/>
</dbReference>
<evidence type="ECO:0000256" key="11">
    <source>
        <dbReference type="ARBA" id="ARBA00024195"/>
    </source>
</evidence>
<comment type="domain">
    <text evidence="13">The clip domain consists of 35-55 residues which are 'knitted' together usually by 3 conserved disulfide bonds forming a clip-like compact structure.</text>
</comment>
<reference evidence="15" key="1">
    <citation type="submission" date="2024-04" db="UniProtKB">
        <authorList>
            <consortium name="EnsemblMetazoa"/>
        </authorList>
    </citation>
    <scope>IDENTIFICATION</scope>
    <source>
        <strain evidence="15">EBRO</strain>
    </source>
</reference>
<dbReference type="PRINTS" id="PR00722">
    <property type="entry name" value="CHYMOTRYPSIN"/>
</dbReference>
<dbReference type="CDD" id="cd00190">
    <property type="entry name" value="Tryp_SPc"/>
    <property type="match status" value="1"/>
</dbReference>
<dbReference type="EnsemblMetazoa" id="ENSAATROPT012109">
    <property type="protein sequence ID" value="ENSAATROPP010977"/>
    <property type="gene ID" value="ENSAATROPG009856"/>
</dbReference>
<dbReference type="InterPro" id="IPR009003">
    <property type="entry name" value="Peptidase_S1_PA"/>
</dbReference>
<keyword evidence="5 13" id="KW-0732">Signal</keyword>
<dbReference type="InterPro" id="IPR051487">
    <property type="entry name" value="Ser/Thr_Proteases_Immune/Dev"/>
</dbReference>
<dbReference type="FunFam" id="2.40.10.10:FF:000372">
    <property type="entry name" value="Myeloblastin"/>
    <property type="match status" value="1"/>
</dbReference>
<evidence type="ECO:0000256" key="2">
    <source>
        <dbReference type="ARBA" id="ARBA00022525"/>
    </source>
</evidence>
<evidence type="ECO:0000256" key="12">
    <source>
        <dbReference type="RuleBase" id="RU363034"/>
    </source>
</evidence>
<dbReference type="GO" id="GO:0004252">
    <property type="term" value="F:serine-type endopeptidase activity"/>
    <property type="evidence" value="ECO:0007669"/>
    <property type="project" value="UniProtKB-UniRule"/>
</dbReference>
<protein>
    <recommendedName>
        <fullName evidence="13">CLIP domain-containing serine protease</fullName>
        <ecNumber evidence="12">3.4.21.-</ecNumber>
    </recommendedName>
</protein>
<keyword evidence="8" id="KW-0391">Immunity</keyword>
<dbReference type="InterPro" id="IPR022700">
    <property type="entry name" value="CLIP"/>
</dbReference>
<keyword evidence="4 12" id="KW-0645">Protease</keyword>
<evidence type="ECO:0000256" key="3">
    <source>
        <dbReference type="ARBA" id="ARBA00022588"/>
    </source>
</evidence>
<keyword evidence="10" id="KW-0325">Glycoprotein</keyword>
<dbReference type="SUPFAM" id="SSF50494">
    <property type="entry name" value="Trypsin-like serine proteases"/>
    <property type="match status" value="1"/>
</dbReference>
<name>A0AAG5DID2_ANOAO</name>
<evidence type="ECO:0000259" key="14">
    <source>
        <dbReference type="PROSITE" id="PS50240"/>
    </source>
</evidence>
<dbReference type="AlphaFoldDB" id="A0AAG5DID2"/>
<dbReference type="PROSITE" id="PS50240">
    <property type="entry name" value="TRYPSIN_DOM"/>
    <property type="match status" value="1"/>
</dbReference>
<sequence>MNTLGKNAALLLAGCLLLVYTASSAESLMQECSQPKDRCVPIQNCQLYYNRVEAKEHTTNRDFRTQLRGLMCQPEHRIDKSFNVCCPRHNIRCSWLDRAATCTRFEHCPSFSKKAERDPMPPKHTTLCYVHNNQSYFCCPSQHYALHSNQIEDDSEMRPLKRSIRASDNMQSRTSVFPSCSQDGKAFLVSKPLCDCEYTFVRGSSKACCKVPAPDTLISHPKAAKLAEVTCGSRVELIRPRIVVGYETDRGEFPWMVLLVYKEAVRAFCGGTLIHPRYVLTAAHCIKKYPGKLLKVHLGEHDLIPHTRPPHIQEISIEKEIAHDRHDIALLKLHHSAELIQGIVEPICLPITKQLLMHLPSTLIISGWGKTEHLRPQYRIEKLLDQTHPLLKASVRVLLKSIECKQDYEVCAGGPGDSNTCYGDSGGPYQAESWYMGSERYVQYAVISSGPAYCDSPDRPSKGMLVAYFVPWILDAMEME</sequence>
<keyword evidence="3" id="KW-0399">Innate immunity</keyword>
<dbReference type="PROSITE" id="PS00134">
    <property type="entry name" value="TRYPSIN_HIS"/>
    <property type="match status" value="1"/>
</dbReference>
<evidence type="ECO:0000256" key="1">
    <source>
        <dbReference type="ARBA" id="ARBA00004613"/>
    </source>
</evidence>
<dbReference type="InterPro" id="IPR018114">
    <property type="entry name" value="TRYPSIN_HIS"/>
</dbReference>
<feature type="chain" id="PRO_5042313666" description="CLIP domain-containing serine protease" evidence="13">
    <location>
        <begin position="25"/>
        <end position="480"/>
    </location>
</feature>
<evidence type="ECO:0000256" key="5">
    <source>
        <dbReference type="ARBA" id="ARBA00022729"/>
    </source>
</evidence>
<dbReference type="Proteomes" id="UP000075880">
    <property type="component" value="Unassembled WGS sequence"/>
</dbReference>
<dbReference type="InterPro" id="IPR001254">
    <property type="entry name" value="Trypsin_dom"/>
</dbReference>
<dbReference type="InterPro" id="IPR001314">
    <property type="entry name" value="Peptidase_S1A"/>
</dbReference>
<evidence type="ECO:0000256" key="7">
    <source>
        <dbReference type="ARBA" id="ARBA00022825"/>
    </source>
</evidence>
<evidence type="ECO:0000256" key="13">
    <source>
        <dbReference type="RuleBase" id="RU366078"/>
    </source>
</evidence>
<comment type="subcellular location">
    <subcellularLocation>
        <location evidence="1 13">Secreted</location>
    </subcellularLocation>
</comment>
<feature type="domain" description="Peptidase S1" evidence="14">
    <location>
        <begin position="242"/>
        <end position="478"/>
    </location>
</feature>
<evidence type="ECO:0000256" key="9">
    <source>
        <dbReference type="ARBA" id="ARBA00023157"/>
    </source>
</evidence>
<evidence type="ECO:0000256" key="6">
    <source>
        <dbReference type="ARBA" id="ARBA00022801"/>
    </source>
</evidence>
<dbReference type="GO" id="GO:0006508">
    <property type="term" value="P:proteolysis"/>
    <property type="evidence" value="ECO:0007669"/>
    <property type="project" value="UniProtKB-KW"/>
</dbReference>